<organism evidence="2 3">
    <name type="scientific">Candidatus Omnitrophus magneticus</name>
    <dbReference type="NCBI Taxonomy" id="1609969"/>
    <lineage>
        <taxon>Bacteria</taxon>
        <taxon>Pseudomonadati</taxon>
        <taxon>Candidatus Omnitrophota</taxon>
        <taxon>Candidatus Omnitrophus</taxon>
    </lineage>
</organism>
<comment type="caution">
    <text evidence="2">The sequence shown here is derived from an EMBL/GenBank/DDBJ whole genome shotgun (WGS) entry which is preliminary data.</text>
</comment>
<accession>A0A0F0CL65</accession>
<evidence type="ECO:0000313" key="3">
    <source>
        <dbReference type="Proteomes" id="UP000033428"/>
    </source>
</evidence>
<sequence>MENLIKEKELDIDKKGEEINASYKDMNEKENKLLEQKKQIQTITSEIEKNKKILNDISSNIETLNTDLKTIKSQKIDNDKNLEEMSTELKTLQQNIDETTIEIEQLTKTINEHQIKKTEIQNNIEKLAADERSQSEERARLSIEIEKYTKEYQKLDITIKQVRLQKEQCKDKQSDAMGILRKNPSTKSERESQIFMGKLLKDLQQNTIKENNFLPKTANDIVNKFNEENVTYDSWNKYKTNKDTITDRLKISGIINKIWEKSKENSNEEMPQDIETESINKEIDRIMALKNISLEFSVCIGVTNKFYDSLGIEKINLLEKNCGVKILKLNTTDKYEIIEELSNKTKDSQNITALFDCADNIKEGELEELFTNFAVQAKKNILWLMYPEISAINKEKIHAIETTTEMKGILEILVSLLPENRSYMLSGKSLYEIRAERIYNTHCVPYSSTLTDYLAAKMEQNRDEKYVITAVDNAFDLKMLREAIRERREIMEISLEDEDPIKDFVVLRNELLGNSIEDILEATGLGAYLNKDRIIVIKNNEQLTISELKNILNLRIDRPTISNQNIIIGTKEDIISPEQEELNMFSINDSHSMIMLTMDSGLASQMYSMLLEILANNRDAKKAVINKQEIEQKQDSGKKYNIYKYFPKIKLANYEQERKNYERYIHEVLVKA</sequence>
<keyword evidence="1" id="KW-0175">Coiled coil</keyword>
<name>A0A0F0CL65_9BACT</name>
<protein>
    <submittedName>
        <fullName evidence="2">Uncharacterized protein</fullName>
    </submittedName>
</protein>
<proteinExistence type="predicted"/>
<evidence type="ECO:0000313" key="2">
    <source>
        <dbReference type="EMBL" id="KJJ84083.1"/>
    </source>
</evidence>
<dbReference type="Proteomes" id="UP000033428">
    <property type="component" value="Unassembled WGS sequence"/>
</dbReference>
<gene>
    <name evidence="2" type="ORF">OMAG_002082</name>
</gene>
<dbReference type="EMBL" id="JYNY01000409">
    <property type="protein sequence ID" value="KJJ84083.1"/>
    <property type="molecule type" value="Genomic_DNA"/>
</dbReference>
<dbReference type="AlphaFoldDB" id="A0A0F0CL65"/>
<keyword evidence="3" id="KW-1185">Reference proteome</keyword>
<reference evidence="2 3" key="1">
    <citation type="submission" date="2015-02" db="EMBL/GenBank/DDBJ databases">
        <title>Single-cell genomics of uncultivated deep-branching MTB reveals a conserved set of magnetosome genes.</title>
        <authorList>
            <person name="Kolinko S."/>
            <person name="Richter M."/>
            <person name="Glockner F.O."/>
            <person name="Brachmann A."/>
            <person name="Schuler D."/>
        </authorList>
    </citation>
    <scope>NUCLEOTIDE SEQUENCE [LARGE SCALE GENOMIC DNA]</scope>
    <source>
        <strain evidence="2">SKK-01</strain>
    </source>
</reference>
<evidence type="ECO:0000256" key="1">
    <source>
        <dbReference type="SAM" id="Coils"/>
    </source>
</evidence>
<feature type="coiled-coil region" evidence="1">
    <location>
        <begin position="26"/>
        <end position="172"/>
    </location>
</feature>